<keyword evidence="3" id="KW-1185">Reference proteome</keyword>
<dbReference type="InterPro" id="IPR021122">
    <property type="entry name" value="RNA_ligase_dom_REL/Rnl2"/>
</dbReference>
<evidence type="ECO:0000259" key="1">
    <source>
        <dbReference type="Pfam" id="PF09414"/>
    </source>
</evidence>
<accession>D1AND8</accession>
<dbReference type="InterPro" id="IPR012646">
    <property type="entry name" value="RNA_ligase_DRB0094"/>
</dbReference>
<evidence type="ECO:0000313" key="3">
    <source>
        <dbReference type="Proteomes" id="UP000000845"/>
    </source>
</evidence>
<dbReference type="Pfam" id="PF09414">
    <property type="entry name" value="RNA_ligase"/>
    <property type="match status" value="1"/>
</dbReference>
<name>D1AND8_SEBTE</name>
<sequence>MRKLVTIQKVKNILPIENSDFIELVEIMGWKCVVKKGEFKIGDFGIYFEVDSFLPIMEKFEFLRKSSYAKNDIMGEGFRIKTAKLRGKISQGLFLPLKDFPEYKNLAEGTEITELLNVKKWQMPEVEGAAGIEIGDKPYGIPTTDEVRIQSSQELIDDLTGKPYYIATKMDGTSCTIYFNNGQVGVCGRNKEYKETTASGYWKLAHLYKIPEKLTGLGKNIALQGEYCGEKIQKNRLKLQKPKFFIFNVYDIDTATYYNYRDFRDIIAHLGLETVPVEEEGESFNYSLDELLEKANGKYPSGLDKEGIVIRSQENTEDGKFLSFKVINNDFLLKEK</sequence>
<keyword evidence="2" id="KW-0436">Ligase</keyword>
<organism evidence="2 3">
    <name type="scientific">Sebaldella termitidis (strain ATCC 33386 / NCTC 11300)</name>
    <dbReference type="NCBI Taxonomy" id="526218"/>
    <lineage>
        <taxon>Bacteria</taxon>
        <taxon>Fusobacteriati</taxon>
        <taxon>Fusobacteriota</taxon>
        <taxon>Fusobacteriia</taxon>
        <taxon>Fusobacteriales</taxon>
        <taxon>Leptotrichiaceae</taxon>
        <taxon>Sebaldella</taxon>
    </lineage>
</organism>
<evidence type="ECO:0000313" key="2">
    <source>
        <dbReference type="EMBL" id="ACZ09742.1"/>
    </source>
</evidence>
<dbReference type="Pfam" id="PF21189">
    <property type="entry name" value="PHA02142"/>
    <property type="match status" value="1"/>
</dbReference>
<dbReference type="Gene3D" id="3.30.470.30">
    <property type="entry name" value="DNA ligase/mRNA capping enzyme"/>
    <property type="match status" value="1"/>
</dbReference>
<dbReference type="KEGG" id="str:Sterm_2898"/>
<dbReference type="AlphaFoldDB" id="D1AND8"/>
<dbReference type="NCBIfam" id="TIGR02306">
    <property type="entry name" value="RNA_lig_DRB0094"/>
    <property type="match status" value="1"/>
</dbReference>
<dbReference type="eggNOG" id="COG0073">
    <property type="taxonomic scope" value="Bacteria"/>
</dbReference>
<dbReference type="SUPFAM" id="SSF56091">
    <property type="entry name" value="DNA ligase/mRNA capping enzyme, catalytic domain"/>
    <property type="match status" value="1"/>
</dbReference>
<reference evidence="2 3" key="2">
    <citation type="journal article" date="2010" name="Stand. Genomic Sci.">
        <title>Complete genome sequence of Sebaldella termitidis type strain (NCTC 11300).</title>
        <authorList>
            <person name="Harmon-Smith M."/>
            <person name="Celia L."/>
            <person name="Chertkov O."/>
            <person name="Lapidus A."/>
            <person name="Copeland A."/>
            <person name="Glavina Del Rio T."/>
            <person name="Nolan M."/>
            <person name="Lucas S."/>
            <person name="Tice H."/>
            <person name="Cheng J.F."/>
            <person name="Han C."/>
            <person name="Detter J.C."/>
            <person name="Bruce D."/>
            <person name="Goodwin L."/>
            <person name="Pitluck S."/>
            <person name="Pati A."/>
            <person name="Liolios K."/>
            <person name="Ivanova N."/>
            <person name="Mavromatis K."/>
            <person name="Mikhailova N."/>
            <person name="Chen A."/>
            <person name="Palaniappan K."/>
            <person name="Land M."/>
            <person name="Hauser L."/>
            <person name="Chang Y.J."/>
            <person name="Jeffries C.D."/>
            <person name="Brettin T."/>
            <person name="Goker M."/>
            <person name="Beck B."/>
            <person name="Bristow J."/>
            <person name="Eisen J.A."/>
            <person name="Markowitz V."/>
            <person name="Hugenholtz P."/>
            <person name="Kyrpides N.C."/>
            <person name="Klenk H.P."/>
            <person name="Chen F."/>
        </authorList>
    </citation>
    <scope>NUCLEOTIDE SEQUENCE [LARGE SCALE GENOMIC DNA]</scope>
    <source>
        <strain evidence="3">ATCC 33386 / NCTC 11300</strain>
    </source>
</reference>
<proteinExistence type="predicted"/>
<reference evidence="3" key="1">
    <citation type="submission" date="2009-09" db="EMBL/GenBank/DDBJ databases">
        <title>The complete chromosome of Sebaldella termitidis ATCC 33386.</title>
        <authorList>
            <consortium name="US DOE Joint Genome Institute (JGI-PGF)"/>
            <person name="Lucas S."/>
            <person name="Copeland A."/>
            <person name="Lapidus A."/>
            <person name="Glavina del Rio T."/>
            <person name="Dalin E."/>
            <person name="Tice H."/>
            <person name="Bruce D."/>
            <person name="Goodwin L."/>
            <person name="Pitluck S."/>
            <person name="Kyrpides N."/>
            <person name="Mavromatis K."/>
            <person name="Ivanova N."/>
            <person name="Mikhailova N."/>
            <person name="Sims D."/>
            <person name="Meincke L."/>
            <person name="Brettin T."/>
            <person name="Detter J.C."/>
            <person name="Han C."/>
            <person name="Larimer F."/>
            <person name="Land M."/>
            <person name="Hauser L."/>
            <person name="Markowitz V."/>
            <person name="Cheng J.F."/>
            <person name="Hugenholtz P."/>
            <person name="Woyke T."/>
            <person name="Wu D."/>
            <person name="Eisen J.A."/>
        </authorList>
    </citation>
    <scope>NUCLEOTIDE SEQUENCE [LARGE SCALE GENOMIC DNA]</scope>
    <source>
        <strain evidence="3">ATCC 33386 / NCTC 11300</strain>
    </source>
</reference>
<dbReference type="EMBL" id="CP001739">
    <property type="protein sequence ID" value="ACZ09742.1"/>
    <property type="molecule type" value="Genomic_DNA"/>
</dbReference>
<protein>
    <submittedName>
        <fullName evidence="2">RNA ligase, DRB0094 family</fullName>
    </submittedName>
</protein>
<dbReference type="RefSeq" id="WP_012862324.1">
    <property type="nucleotide sequence ID" value="NC_013517.1"/>
</dbReference>
<feature type="domain" description="RNA ligase" evidence="1">
    <location>
        <begin position="163"/>
        <end position="327"/>
    </location>
</feature>
<dbReference type="GO" id="GO:0016874">
    <property type="term" value="F:ligase activity"/>
    <property type="evidence" value="ECO:0007669"/>
    <property type="project" value="UniProtKB-KW"/>
</dbReference>
<dbReference type="Proteomes" id="UP000000845">
    <property type="component" value="Chromosome"/>
</dbReference>
<dbReference type="HOGENOM" id="CLU_061838_0_0_0"/>
<dbReference type="STRING" id="526218.Sterm_2898"/>
<gene>
    <name evidence="2" type="ordered locus">Sterm_2898</name>
</gene>